<gene>
    <name evidence="1" type="ORF">J07HQW2_00226</name>
</gene>
<organism evidence="1 2">
    <name type="scientific">Haloquadratum walsbyi J07HQW2</name>
    <dbReference type="NCBI Taxonomy" id="1238425"/>
    <lineage>
        <taxon>Archaea</taxon>
        <taxon>Methanobacteriati</taxon>
        <taxon>Methanobacteriota</taxon>
        <taxon>Stenosarchaea group</taxon>
        <taxon>Halobacteria</taxon>
        <taxon>Halobacteriales</taxon>
        <taxon>Haloferacaceae</taxon>
        <taxon>Haloquadratum</taxon>
    </lineage>
</organism>
<dbReference type="HOGENOM" id="CLU_3194448_0_0_2"/>
<evidence type="ECO:0000313" key="2">
    <source>
        <dbReference type="Proteomes" id="UP000030710"/>
    </source>
</evidence>
<evidence type="ECO:0000313" key="1">
    <source>
        <dbReference type="EMBL" id="ERG93792.1"/>
    </source>
</evidence>
<dbReference type="AlphaFoldDB" id="U1PJF3"/>
<proteinExistence type="predicted"/>
<dbReference type="EMBL" id="KE356561">
    <property type="protein sequence ID" value="ERG93792.1"/>
    <property type="molecule type" value="Genomic_DNA"/>
</dbReference>
<accession>U1PJF3</accession>
<protein>
    <submittedName>
        <fullName evidence="1">Uncharacterized protein</fullName>
    </submittedName>
</protein>
<reference evidence="1 2" key="1">
    <citation type="journal article" date="2013" name="PLoS ONE">
        <title>Assembly-driven community genomics of a hypersaline microbial ecosystem.</title>
        <authorList>
            <person name="Podell S."/>
            <person name="Ugalde J.A."/>
            <person name="Narasingarao P."/>
            <person name="Banfield J.F."/>
            <person name="Heidelberg K.B."/>
            <person name="Allen E.E."/>
        </authorList>
    </citation>
    <scope>NUCLEOTIDE SEQUENCE [LARGE SCALE GENOMIC DNA]</scope>
    <source>
        <strain evidence="2">J07HQW2</strain>
    </source>
</reference>
<dbReference type="Proteomes" id="UP000030710">
    <property type="component" value="Unassembled WGS sequence"/>
</dbReference>
<sequence length="45" mass="5165">MKKNKTLINISILIAECNGKSADYEINLSYPLDLDNFDSDVRYII</sequence>
<name>U1PJF3_9EURY</name>